<feature type="binding site" evidence="9 11">
    <location>
        <begin position="52"/>
        <end position="55"/>
    </location>
    <ligand>
        <name>substrate</name>
    </ligand>
</feature>
<dbReference type="Pfam" id="PF00745">
    <property type="entry name" value="GlutR_dimer"/>
    <property type="match status" value="1"/>
</dbReference>
<dbReference type="GO" id="GO:0008883">
    <property type="term" value="F:glutamyl-tRNA reductase activity"/>
    <property type="evidence" value="ECO:0007669"/>
    <property type="project" value="UniProtKB-UniRule"/>
</dbReference>
<dbReference type="Pfam" id="PF05201">
    <property type="entry name" value="GlutR_N"/>
    <property type="match status" value="1"/>
</dbReference>
<feature type="site" description="Important for activity" evidence="9 13">
    <location>
        <position position="103"/>
    </location>
</feature>
<dbReference type="HAMAP" id="MF_00087">
    <property type="entry name" value="Glu_tRNA_reductase"/>
    <property type="match status" value="1"/>
</dbReference>
<comment type="function">
    <text evidence="9">Catalyzes the NADPH-dependent reduction of glutamyl-tRNA(Glu) to glutamate 1-semialdehyde (GSA).</text>
</comment>
<evidence type="ECO:0000256" key="1">
    <source>
        <dbReference type="ARBA" id="ARBA00005059"/>
    </source>
</evidence>
<comment type="similarity">
    <text evidence="2 9 14">Belongs to the glutamyl-tRNA reductase family.</text>
</comment>
<evidence type="ECO:0000256" key="7">
    <source>
        <dbReference type="ARBA" id="ARBA00047464"/>
    </source>
</evidence>
<dbReference type="OrthoDB" id="110209at2"/>
<comment type="subunit">
    <text evidence="9">Homodimer.</text>
</comment>
<dbReference type="EMBL" id="RRUE01000002">
    <property type="protein sequence ID" value="RRN44170.1"/>
    <property type="molecule type" value="Genomic_DNA"/>
</dbReference>
<dbReference type="PROSITE" id="PS00747">
    <property type="entry name" value="GLUTR"/>
    <property type="match status" value="1"/>
</dbReference>
<evidence type="ECO:0000256" key="3">
    <source>
        <dbReference type="ARBA" id="ARBA00012970"/>
    </source>
</evidence>
<dbReference type="AlphaFoldDB" id="A0A426FNC8"/>
<keyword evidence="5 9" id="KW-0560">Oxidoreductase</keyword>
<dbReference type="GO" id="GO:0019353">
    <property type="term" value="P:protoporphyrinogen IX biosynthetic process from glutamate"/>
    <property type="evidence" value="ECO:0007669"/>
    <property type="project" value="TreeGrafter"/>
</dbReference>
<dbReference type="FunFam" id="3.40.50.720:FF:000031">
    <property type="entry name" value="Glutamyl-tRNA reductase"/>
    <property type="match status" value="1"/>
</dbReference>
<comment type="domain">
    <text evidence="9">Possesses an unusual extended V-shaped dimeric structure with each monomer consisting of three distinct domains arranged along a curved 'spinal' alpha-helix. The N-terminal catalytic domain specifically recognizes the glutamate moiety of the substrate. The second domain is the NADPH-binding domain, and the third C-terminal domain is responsible for dimerization.</text>
</comment>
<organism evidence="18 19">
    <name type="scientific">Lautropia dentalis</name>
    <dbReference type="NCBI Taxonomy" id="2490857"/>
    <lineage>
        <taxon>Bacteria</taxon>
        <taxon>Pseudomonadati</taxon>
        <taxon>Pseudomonadota</taxon>
        <taxon>Betaproteobacteria</taxon>
        <taxon>Burkholderiales</taxon>
        <taxon>Burkholderiaceae</taxon>
        <taxon>Lautropia</taxon>
    </lineage>
</organism>
<dbReference type="Gene3D" id="3.30.460.30">
    <property type="entry name" value="Glutamyl-tRNA reductase, N-terminal domain"/>
    <property type="match status" value="1"/>
</dbReference>
<dbReference type="SUPFAM" id="SSF69742">
    <property type="entry name" value="Glutamyl tRNA-reductase catalytic, N-terminal domain"/>
    <property type="match status" value="1"/>
</dbReference>
<evidence type="ECO:0000256" key="8">
    <source>
        <dbReference type="ARBA" id="ARBA00068659"/>
    </source>
</evidence>
<reference evidence="18 19" key="1">
    <citation type="submission" date="2018-11" db="EMBL/GenBank/DDBJ databases">
        <title>Genome sequencing of Lautropia sp. KCOM 2505 (= ChDC F240).</title>
        <authorList>
            <person name="Kook J.-K."/>
            <person name="Park S.-N."/>
            <person name="Lim Y.K."/>
        </authorList>
    </citation>
    <scope>NUCLEOTIDE SEQUENCE [LARGE SCALE GENOMIC DNA]</scope>
    <source>
        <strain evidence="18 19">KCOM 2505</strain>
    </source>
</reference>
<evidence type="ECO:0000256" key="4">
    <source>
        <dbReference type="ARBA" id="ARBA00022857"/>
    </source>
</evidence>
<feature type="domain" description="Glutamyl-tRNA reductase N-terminal" evidence="17">
    <location>
        <begin position="6"/>
        <end position="160"/>
    </location>
</feature>
<evidence type="ECO:0000256" key="2">
    <source>
        <dbReference type="ARBA" id="ARBA00005916"/>
    </source>
</evidence>
<protein>
    <recommendedName>
        <fullName evidence="8 9">Glutamyl-tRNA reductase</fullName>
        <shortName evidence="9">GluTR</shortName>
        <ecNumber evidence="3 9">1.2.1.70</ecNumber>
    </recommendedName>
</protein>
<evidence type="ECO:0000313" key="18">
    <source>
        <dbReference type="EMBL" id="RRN44170.1"/>
    </source>
</evidence>
<dbReference type="Pfam" id="PF01488">
    <property type="entry name" value="Shikimate_DH"/>
    <property type="match status" value="1"/>
</dbReference>
<evidence type="ECO:0000256" key="10">
    <source>
        <dbReference type="PIRSR" id="PIRSR000445-1"/>
    </source>
</evidence>
<dbReference type="UniPathway" id="UPA00251">
    <property type="reaction ID" value="UER00316"/>
</dbReference>
<dbReference type="InterPro" id="IPR000343">
    <property type="entry name" value="4pyrrol_synth_GluRdtase"/>
</dbReference>
<evidence type="ECO:0000259" key="15">
    <source>
        <dbReference type="Pfam" id="PF00745"/>
    </source>
</evidence>
<feature type="binding site" evidence="9 11">
    <location>
        <position position="113"/>
    </location>
    <ligand>
        <name>substrate</name>
    </ligand>
</feature>
<comment type="pathway">
    <text evidence="1 9 14">Porphyrin-containing compound metabolism; protoporphyrin-IX biosynthesis; 5-aminolevulinate from L-glutamyl-tRNA(Glu): step 1/2.</text>
</comment>
<evidence type="ECO:0000259" key="17">
    <source>
        <dbReference type="Pfam" id="PF05201"/>
    </source>
</evidence>
<dbReference type="InterPro" id="IPR006151">
    <property type="entry name" value="Shikm_DH/Glu-tRNA_Rdtase"/>
</dbReference>
<dbReference type="FunFam" id="3.30.460.30:FF:000001">
    <property type="entry name" value="Glutamyl-tRNA reductase"/>
    <property type="match status" value="1"/>
</dbReference>
<feature type="binding site" evidence="9 11">
    <location>
        <position position="124"/>
    </location>
    <ligand>
        <name>substrate</name>
    </ligand>
</feature>
<dbReference type="SUPFAM" id="SSF51735">
    <property type="entry name" value="NAD(P)-binding Rossmann-fold domains"/>
    <property type="match status" value="1"/>
</dbReference>
<evidence type="ECO:0000256" key="9">
    <source>
        <dbReference type="HAMAP-Rule" id="MF_00087"/>
    </source>
</evidence>
<dbReference type="PANTHER" id="PTHR43013:SF1">
    <property type="entry name" value="GLUTAMYL-TRNA REDUCTASE"/>
    <property type="match status" value="1"/>
</dbReference>
<keyword evidence="19" id="KW-1185">Reference proteome</keyword>
<proteinExistence type="inferred from homology"/>
<comment type="catalytic activity">
    <reaction evidence="7 9 14">
        <text>(S)-4-amino-5-oxopentanoate + tRNA(Glu) + NADP(+) = L-glutamyl-tRNA(Glu) + NADPH + H(+)</text>
        <dbReference type="Rhea" id="RHEA:12344"/>
        <dbReference type="Rhea" id="RHEA-COMP:9663"/>
        <dbReference type="Rhea" id="RHEA-COMP:9680"/>
        <dbReference type="ChEBI" id="CHEBI:15378"/>
        <dbReference type="ChEBI" id="CHEBI:57501"/>
        <dbReference type="ChEBI" id="CHEBI:57783"/>
        <dbReference type="ChEBI" id="CHEBI:58349"/>
        <dbReference type="ChEBI" id="CHEBI:78442"/>
        <dbReference type="ChEBI" id="CHEBI:78520"/>
        <dbReference type="EC" id="1.2.1.70"/>
    </reaction>
</comment>
<sequence>MALLTLGLNHNTAPVALREKLAFPTREAIGDALSDLRGHLQSLAPEAAILSTCNRTEIYCKTDAPDEAGPALTEWIGRHRGVNAEGNLAEHLYLLPNQGAVRHAFRVASGLDSMVLGEPQILGQMKAAVRVAQDSQMLGSHLHQLFQRSFSVAKEVRTQTAIGAQSVSMSAASVRLGEQLFERLADCSVLLIGAGEMIELCAAHWAPHPKRMVIANRTLERARPLAERFGASVMALSELPAQLENFDVVISCTASTLPIIGLGMVERSVRQRRHRPVLMIDLAVPRDIEDEVSRLDDVFLYTVDDLREVVDAGLEGRRLAVAEAESIIDAQVSAFMAWLSQRQSVPLIQELHARGDAVRRQEVERAQKMLARGEDPAVVLEALSKALTAKFMHGPTTLLSRHGGQNDELTNLLTGLFPAPRGERH</sequence>
<evidence type="ECO:0000256" key="14">
    <source>
        <dbReference type="RuleBase" id="RU000584"/>
    </source>
</evidence>
<evidence type="ECO:0000256" key="5">
    <source>
        <dbReference type="ARBA" id="ARBA00023002"/>
    </source>
</evidence>
<feature type="binding site" evidence="9 11">
    <location>
        <begin position="118"/>
        <end position="120"/>
    </location>
    <ligand>
        <name>substrate</name>
    </ligand>
</feature>
<dbReference type="NCBIfam" id="TIGR01035">
    <property type="entry name" value="hemA"/>
    <property type="match status" value="1"/>
</dbReference>
<keyword evidence="6 9" id="KW-0627">Porphyrin biosynthesis</keyword>
<evidence type="ECO:0000256" key="6">
    <source>
        <dbReference type="ARBA" id="ARBA00023244"/>
    </source>
</evidence>
<dbReference type="InterPro" id="IPR015895">
    <property type="entry name" value="4pyrrol_synth_GluRdtase_N"/>
</dbReference>
<dbReference type="Gene3D" id="3.40.50.720">
    <property type="entry name" value="NAD(P)-binding Rossmann-like Domain"/>
    <property type="match status" value="1"/>
</dbReference>
<accession>A0A426FNC8</accession>
<dbReference type="RefSeq" id="WP_125096365.1">
    <property type="nucleotide sequence ID" value="NZ_RRUE01000002.1"/>
</dbReference>
<feature type="binding site" evidence="9 12">
    <location>
        <begin position="193"/>
        <end position="198"/>
    </location>
    <ligand>
        <name>NADP(+)</name>
        <dbReference type="ChEBI" id="CHEBI:58349"/>
    </ligand>
</feature>
<dbReference type="InterPro" id="IPR015896">
    <property type="entry name" value="4pyrrol_synth_GluRdtase_dimer"/>
</dbReference>
<evidence type="ECO:0000256" key="12">
    <source>
        <dbReference type="PIRSR" id="PIRSR000445-3"/>
    </source>
</evidence>
<dbReference type="PANTHER" id="PTHR43013">
    <property type="entry name" value="GLUTAMYL-TRNA REDUCTASE"/>
    <property type="match status" value="1"/>
</dbReference>
<dbReference type="EC" id="1.2.1.70" evidence="3 9"/>
<gene>
    <name evidence="9" type="primary">hemA</name>
    <name evidence="18" type="ORF">EHV23_12495</name>
</gene>
<name>A0A426FNC8_9BURK</name>
<dbReference type="InterPro" id="IPR036343">
    <property type="entry name" value="GluRdtase_N_sf"/>
</dbReference>
<dbReference type="InterPro" id="IPR036453">
    <property type="entry name" value="GluRdtase_dimer_dom_sf"/>
</dbReference>
<dbReference type="GO" id="GO:0050661">
    <property type="term" value="F:NADP binding"/>
    <property type="evidence" value="ECO:0007669"/>
    <property type="project" value="InterPro"/>
</dbReference>
<dbReference type="InterPro" id="IPR018214">
    <property type="entry name" value="GluRdtase_CS"/>
</dbReference>
<feature type="domain" description="Quinate/shikimate 5-dehydrogenase/glutamyl-tRNA reductase" evidence="16">
    <location>
        <begin position="176"/>
        <end position="309"/>
    </location>
</feature>
<dbReference type="InterPro" id="IPR036291">
    <property type="entry name" value="NAD(P)-bd_dom_sf"/>
</dbReference>
<dbReference type="SUPFAM" id="SSF69075">
    <property type="entry name" value="Glutamyl tRNA-reductase dimerization domain"/>
    <property type="match status" value="1"/>
</dbReference>
<dbReference type="Proteomes" id="UP000270261">
    <property type="component" value="Unassembled WGS sequence"/>
</dbReference>
<evidence type="ECO:0000256" key="13">
    <source>
        <dbReference type="PIRSR" id="PIRSR000445-4"/>
    </source>
</evidence>
<comment type="caution">
    <text evidence="18">The sequence shown here is derived from an EMBL/GenBank/DDBJ whole genome shotgun (WGS) entry which is preliminary data.</text>
</comment>
<dbReference type="PIRSF" id="PIRSF000445">
    <property type="entry name" value="4pyrrol_synth_GluRdtase"/>
    <property type="match status" value="1"/>
</dbReference>
<keyword evidence="4 9" id="KW-0521">NADP</keyword>
<feature type="active site" description="Nucleophile" evidence="9 10">
    <location>
        <position position="53"/>
    </location>
</feature>
<comment type="miscellaneous">
    <text evidence="9">During catalysis, the active site Cys acts as a nucleophile attacking the alpha-carbonyl group of tRNA-bound glutamate with the formation of a thioester intermediate between enzyme and glutamate, and the concomitant release of tRNA(Glu). The thioester intermediate is finally reduced by direct hydride transfer from NADPH, to form the product GSA.</text>
</comment>
<dbReference type="CDD" id="cd05213">
    <property type="entry name" value="NAD_bind_Glutamyl_tRNA_reduct"/>
    <property type="match status" value="1"/>
</dbReference>
<feature type="domain" description="Tetrapyrrole biosynthesis glutamyl-tRNA reductase dimerisation" evidence="15">
    <location>
        <begin position="323"/>
        <end position="417"/>
    </location>
</feature>
<evidence type="ECO:0000256" key="11">
    <source>
        <dbReference type="PIRSR" id="PIRSR000445-2"/>
    </source>
</evidence>
<evidence type="ECO:0000259" key="16">
    <source>
        <dbReference type="Pfam" id="PF01488"/>
    </source>
</evidence>
<evidence type="ECO:0000313" key="19">
    <source>
        <dbReference type="Proteomes" id="UP000270261"/>
    </source>
</evidence>